<reference evidence="1" key="1">
    <citation type="submission" date="2023-10" db="EMBL/GenBank/DDBJ databases">
        <authorList>
            <person name="Chen Y."/>
            <person name="Shah S."/>
            <person name="Dougan E. K."/>
            <person name="Thang M."/>
            <person name="Chan C."/>
        </authorList>
    </citation>
    <scope>NUCLEOTIDE SEQUENCE [LARGE SCALE GENOMIC DNA]</scope>
</reference>
<dbReference type="Proteomes" id="UP001189429">
    <property type="component" value="Unassembled WGS sequence"/>
</dbReference>
<accession>A0ABN9VJ59</accession>
<dbReference type="EMBL" id="CAUYUJ010017137">
    <property type="protein sequence ID" value="CAK0872141.1"/>
    <property type="molecule type" value="Genomic_DNA"/>
</dbReference>
<keyword evidence="2" id="KW-1185">Reference proteome</keyword>
<evidence type="ECO:0000313" key="2">
    <source>
        <dbReference type="Proteomes" id="UP001189429"/>
    </source>
</evidence>
<organism evidence="1 2">
    <name type="scientific">Prorocentrum cordatum</name>
    <dbReference type="NCBI Taxonomy" id="2364126"/>
    <lineage>
        <taxon>Eukaryota</taxon>
        <taxon>Sar</taxon>
        <taxon>Alveolata</taxon>
        <taxon>Dinophyceae</taxon>
        <taxon>Prorocentrales</taxon>
        <taxon>Prorocentraceae</taxon>
        <taxon>Prorocentrum</taxon>
    </lineage>
</organism>
<proteinExistence type="predicted"/>
<sequence>MRRSAYSGVQSLDSVFGVGAGFDASQCLLSTFWILDRTSARSDALQPLRSGVWIPDSESLQGLMHRSACLPDFGFQIGPLQALVRSGAYISGCGVRTWRGCRL</sequence>
<evidence type="ECO:0000313" key="1">
    <source>
        <dbReference type="EMBL" id="CAK0872141.1"/>
    </source>
</evidence>
<comment type="caution">
    <text evidence="1">The sequence shown here is derived from an EMBL/GenBank/DDBJ whole genome shotgun (WGS) entry which is preliminary data.</text>
</comment>
<gene>
    <name evidence="1" type="ORF">PCOR1329_LOCUS57689</name>
</gene>
<name>A0ABN9VJ59_9DINO</name>
<protein>
    <submittedName>
        <fullName evidence="1">Uncharacterized protein</fullName>
    </submittedName>
</protein>